<protein>
    <recommendedName>
        <fullName evidence="3">Serine kinase</fullName>
    </recommendedName>
</protein>
<dbReference type="Proteomes" id="UP000313948">
    <property type="component" value="Chromosome"/>
</dbReference>
<dbReference type="EMBL" id="CP040899">
    <property type="protein sequence ID" value="QDB80206.1"/>
    <property type="molecule type" value="Genomic_DNA"/>
</dbReference>
<sequence>MRPEPPQRLYGLTVAADFPLHQHRPAPAGARVDLTVLDGEPLDGNHGTPAGQVLLDFGQEPDRWYTAVRRPDASVLLRVHGVCDFVLGPDLADVTVHLVRGTDPGMRAIMTTGTLLALQLYLRGNAVLHASAVERDGTAVAFLGHSGMGKSTLAALMCADGARVVSDDVVPVAAGSRPCVPLGATELRLRPGAEAVTEAMATGSYRVRTSADDRTVVGLPSPQTEDVPLGAVLIPRPNRDGRLEMERLDPKSAAFAIMSFPRLMGWRDPAVLGQVLAHASWLARTVPVLVAHVPWGPPFRADVAETIWAAVDRTPVAGA</sequence>
<dbReference type="SUPFAM" id="SSF53795">
    <property type="entry name" value="PEP carboxykinase-like"/>
    <property type="match status" value="1"/>
</dbReference>
<evidence type="ECO:0008006" key="3">
    <source>
        <dbReference type="Google" id="ProtNLM"/>
    </source>
</evidence>
<proteinExistence type="predicted"/>
<reference evidence="1 2" key="1">
    <citation type="submission" date="2019-05" db="EMBL/GenBank/DDBJ databases">
        <title>Georgenia *** sp. nov., and Georgenia *** sp. nov., isolated from the intestinal contents of plateau pika (Ochotona curzoniae) in the Qinghai-Tibet plateau of China.</title>
        <authorList>
            <person name="Tian Z."/>
        </authorList>
    </citation>
    <scope>NUCLEOTIDE SEQUENCE [LARGE SCALE GENOMIC DNA]</scope>
    <source>
        <strain evidence="1 2">Z294</strain>
    </source>
</reference>
<gene>
    <name evidence="1" type="ORF">FE251_13065</name>
</gene>
<accession>A0ABX5VNY6</accession>
<dbReference type="Gene3D" id="3.40.50.300">
    <property type="entry name" value="P-loop containing nucleotide triphosphate hydrolases"/>
    <property type="match status" value="1"/>
</dbReference>
<keyword evidence="2" id="KW-1185">Reference proteome</keyword>
<evidence type="ECO:0000313" key="2">
    <source>
        <dbReference type="Proteomes" id="UP000313948"/>
    </source>
</evidence>
<name>A0ABX5VNY6_9MICO</name>
<organism evidence="1 2">
    <name type="scientific">Georgenia wutianyii</name>
    <dbReference type="NCBI Taxonomy" id="2585135"/>
    <lineage>
        <taxon>Bacteria</taxon>
        <taxon>Bacillati</taxon>
        <taxon>Actinomycetota</taxon>
        <taxon>Actinomycetes</taxon>
        <taxon>Micrococcales</taxon>
        <taxon>Bogoriellaceae</taxon>
        <taxon>Georgenia</taxon>
    </lineage>
</organism>
<dbReference type="InterPro" id="IPR027417">
    <property type="entry name" value="P-loop_NTPase"/>
</dbReference>
<dbReference type="RefSeq" id="WP_139949008.1">
    <property type="nucleotide sequence ID" value="NZ_CP040899.1"/>
</dbReference>
<evidence type="ECO:0000313" key="1">
    <source>
        <dbReference type="EMBL" id="QDB80206.1"/>
    </source>
</evidence>